<protein>
    <submittedName>
        <fullName evidence="6">LysR family transcriptional regulator</fullName>
    </submittedName>
</protein>
<name>A0ABU4JYE3_9CLOT</name>
<evidence type="ECO:0000313" key="6">
    <source>
        <dbReference type="EMBL" id="MDW8803127.1"/>
    </source>
</evidence>
<dbReference type="Gene3D" id="1.10.10.10">
    <property type="entry name" value="Winged helix-like DNA-binding domain superfamily/Winged helix DNA-binding domain"/>
    <property type="match status" value="1"/>
</dbReference>
<dbReference type="PANTHER" id="PTHR30346">
    <property type="entry name" value="TRANSCRIPTIONAL DUAL REGULATOR HCAR-RELATED"/>
    <property type="match status" value="1"/>
</dbReference>
<dbReference type="InterPro" id="IPR036390">
    <property type="entry name" value="WH_DNA-bd_sf"/>
</dbReference>
<dbReference type="PROSITE" id="PS50931">
    <property type="entry name" value="HTH_LYSR"/>
    <property type="match status" value="1"/>
</dbReference>
<dbReference type="RefSeq" id="WP_318799303.1">
    <property type="nucleotide sequence ID" value="NZ_JARUJP010000045.1"/>
</dbReference>
<dbReference type="SUPFAM" id="SSF46785">
    <property type="entry name" value="Winged helix' DNA-binding domain"/>
    <property type="match status" value="1"/>
</dbReference>
<evidence type="ECO:0000256" key="1">
    <source>
        <dbReference type="ARBA" id="ARBA00009437"/>
    </source>
</evidence>
<gene>
    <name evidence="6" type="ORF">P8V03_18525</name>
</gene>
<feature type="domain" description="HTH lysR-type" evidence="5">
    <location>
        <begin position="1"/>
        <end position="58"/>
    </location>
</feature>
<organism evidence="6 7">
    <name type="scientific">Clostridium tanneri</name>
    <dbReference type="NCBI Taxonomy" id="3037988"/>
    <lineage>
        <taxon>Bacteria</taxon>
        <taxon>Bacillati</taxon>
        <taxon>Bacillota</taxon>
        <taxon>Clostridia</taxon>
        <taxon>Eubacteriales</taxon>
        <taxon>Clostridiaceae</taxon>
        <taxon>Clostridium</taxon>
    </lineage>
</organism>
<comment type="caution">
    <text evidence="6">The sequence shown here is derived from an EMBL/GenBank/DDBJ whole genome shotgun (WGS) entry which is preliminary data.</text>
</comment>
<evidence type="ECO:0000256" key="3">
    <source>
        <dbReference type="ARBA" id="ARBA00023125"/>
    </source>
</evidence>
<dbReference type="SUPFAM" id="SSF53850">
    <property type="entry name" value="Periplasmic binding protein-like II"/>
    <property type="match status" value="1"/>
</dbReference>
<reference evidence="6 7" key="1">
    <citation type="submission" date="2023-04" db="EMBL/GenBank/DDBJ databases">
        <title>Clostridium tannerae sp. nov., isolated from the fecal material of an alpaca.</title>
        <authorList>
            <person name="Miller S."/>
            <person name="Hendry M."/>
            <person name="King J."/>
            <person name="Sankaranarayanan K."/>
            <person name="Lawson P.A."/>
        </authorList>
    </citation>
    <scope>NUCLEOTIDE SEQUENCE [LARGE SCALE GENOMIC DNA]</scope>
    <source>
        <strain evidence="6 7">A1-XYC3</strain>
    </source>
</reference>
<dbReference type="PANTHER" id="PTHR30346:SF0">
    <property type="entry name" value="HCA OPERON TRANSCRIPTIONAL ACTIVATOR HCAR"/>
    <property type="match status" value="1"/>
</dbReference>
<evidence type="ECO:0000256" key="2">
    <source>
        <dbReference type="ARBA" id="ARBA00023015"/>
    </source>
</evidence>
<evidence type="ECO:0000256" key="4">
    <source>
        <dbReference type="ARBA" id="ARBA00023163"/>
    </source>
</evidence>
<dbReference type="Gene3D" id="3.40.190.290">
    <property type="match status" value="1"/>
</dbReference>
<dbReference type="InterPro" id="IPR000847">
    <property type="entry name" value="LysR_HTH_N"/>
</dbReference>
<dbReference type="Pfam" id="PF03466">
    <property type="entry name" value="LysR_substrate"/>
    <property type="match status" value="1"/>
</dbReference>
<evidence type="ECO:0000259" key="5">
    <source>
        <dbReference type="PROSITE" id="PS50931"/>
    </source>
</evidence>
<comment type="similarity">
    <text evidence="1">Belongs to the LysR transcriptional regulatory family.</text>
</comment>
<dbReference type="Proteomes" id="UP001281656">
    <property type="component" value="Unassembled WGS sequence"/>
</dbReference>
<keyword evidence="7" id="KW-1185">Reference proteome</keyword>
<evidence type="ECO:0000313" key="7">
    <source>
        <dbReference type="Proteomes" id="UP001281656"/>
    </source>
</evidence>
<dbReference type="InterPro" id="IPR005119">
    <property type="entry name" value="LysR_subst-bd"/>
</dbReference>
<dbReference type="EMBL" id="JARUJP010000045">
    <property type="protein sequence ID" value="MDW8803127.1"/>
    <property type="molecule type" value="Genomic_DNA"/>
</dbReference>
<keyword evidence="4" id="KW-0804">Transcription</keyword>
<dbReference type="Pfam" id="PF00126">
    <property type="entry name" value="HTH_1"/>
    <property type="match status" value="1"/>
</dbReference>
<dbReference type="CDD" id="cd08414">
    <property type="entry name" value="PBP2_LTTR_aromatics_like"/>
    <property type="match status" value="1"/>
</dbReference>
<sequence length="299" mass="34284">MDIRKLEYFLAAVEEGSFTKAALKCYISQTAISQQIASMEQELGLKLFDRSEYRPKLTFSGKSFYQSSKQLVEKYYEAVRKAKLLEQGYHGSISIGITGPIEKKFLPPVLRRFSMKYPDINIQMKEKNFSQSVKELEKNTVDVVFGIGHDIEGAKNVEVFPLFTSNICVITAVNHPWHEQSEVYGYDLRNENLIVFSKDFSTVYYQSVVDACRKDGFEPNIEKEADSFDELLLMVSANNGVAIVSEEVMTQDDNIHMLKLKDTHHKSEYCIARNRTNKKPIIDDFIKATLEGFNTKNHK</sequence>
<keyword evidence="2" id="KW-0805">Transcription regulation</keyword>
<dbReference type="InterPro" id="IPR036388">
    <property type="entry name" value="WH-like_DNA-bd_sf"/>
</dbReference>
<accession>A0ABU4JYE3</accession>
<keyword evidence="3" id="KW-0238">DNA-binding</keyword>
<dbReference type="PRINTS" id="PR00039">
    <property type="entry name" value="HTHLYSR"/>
</dbReference>
<proteinExistence type="inferred from homology"/>